<keyword evidence="1" id="KW-0472">Membrane</keyword>
<keyword evidence="4" id="KW-1185">Reference proteome</keyword>
<dbReference type="Pfam" id="PF14827">
    <property type="entry name" value="dCache_3"/>
    <property type="match status" value="1"/>
</dbReference>
<proteinExistence type="predicted"/>
<sequence length="390" mass="43562">MRSVSLELRLLVALFALCAGAAFLGARLSGGIVEQQVEQAGTERLRGAEEAFASQERAEIEKLSATLDALLSRDDLRQAFVARDRERLLALSAPLFETMRDRDRITHWYFIAPEPDATVFLRVHRPELRGDKVDRVTFRRAVETADVGAGKELGRTAFALRVVRPWLQDGKVVGYLELAEEIDHFLGAMKSRTGDDYGILVKKRFLDQRRWAEVLGERSNTWNDRADVVVVDTTTFTEGIIDYEGDLEVLPDEGVALGEVVRDDRAYMRGIFPLRDAGGRKVGGLFVLHDFTAEHGAARAAMLRSFMVLIGVGAVLAAILAAMLHYAVFARLRRLERRLEREAALRQLPPGRVVELTDDEIGRLEVLLGRALFPSRDELPRDPSSTGRQG</sequence>
<dbReference type="InterPro" id="IPR029151">
    <property type="entry name" value="Sensor-like_sf"/>
</dbReference>
<dbReference type="SUPFAM" id="SSF103190">
    <property type="entry name" value="Sensory domain-like"/>
    <property type="match status" value="1"/>
</dbReference>
<evidence type="ECO:0000313" key="3">
    <source>
        <dbReference type="EMBL" id="ACL66859.1"/>
    </source>
</evidence>
<dbReference type="Proteomes" id="UP000007089">
    <property type="component" value="Chromosome"/>
</dbReference>
<feature type="transmembrane region" description="Helical" evidence="1">
    <location>
        <begin position="306"/>
        <end position="329"/>
    </location>
</feature>
<dbReference type="RefSeq" id="WP_015934649.1">
    <property type="nucleotide sequence ID" value="NC_011891.1"/>
</dbReference>
<name>B8J5J7_ANAD2</name>
<feature type="domain" description="Double Cache" evidence="2">
    <location>
        <begin position="58"/>
        <end position="294"/>
    </location>
</feature>
<protein>
    <recommendedName>
        <fullName evidence="2">Double Cache domain-containing protein</fullName>
    </recommendedName>
</protein>
<keyword evidence="1" id="KW-0812">Transmembrane</keyword>
<organism evidence="3 4">
    <name type="scientific">Anaeromyxobacter dehalogenans (strain ATCC BAA-258 / DSM 21875 / 2CP-1)</name>
    <dbReference type="NCBI Taxonomy" id="455488"/>
    <lineage>
        <taxon>Bacteria</taxon>
        <taxon>Pseudomonadati</taxon>
        <taxon>Myxococcota</taxon>
        <taxon>Myxococcia</taxon>
        <taxon>Myxococcales</taxon>
        <taxon>Cystobacterineae</taxon>
        <taxon>Anaeromyxobacteraceae</taxon>
        <taxon>Anaeromyxobacter</taxon>
    </lineage>
</organism>
<accession>B8J5J7</accession>
<dbReference type="InterPro" id="IPR029150">
    <property type="entry name" value="dCache_3"/>
</dbReference>
<dbReference type="EMBL" id="CP001359">
    <property type="protein sequence ID" value="ACL66859.1"/>
    <property type="molecule type" value="Genomic_DNA"/>
</dbReference>
<reference evidence="3" key="1">
    <citation type="submission" date="2009-01" db="EMBL/GenBank/DDBJ databases">
        <title>Complete sequence of Anaeromyxobacter dehalogenans 2CP-1.</title>
        <authorList>
            <consortium name="US DOE Joint Genome Institute"/>
            <person name="Lucas S."/>
            <person name="Copeland A."/>
            <person name="Lapidus A."/>
            <person name="Glavina del Rio T."/>
            <person name="Dalin E."/>
            <person name="Tice H."/>
            <person name="Bruce D."/>
            <person name="Goodwin L."/>
            <person name="Pitluck S."/>
            <person name="Saunders E."/>
            <person name="Brettin T."/>
            <person name="Detter J.C."/>
            <person name="Han C."/>
            <person name="Larimer F."/>
            <person name="Land M."/>
            <person name="Hauser L."/>
            <person name="Kyrpides N."/>
            <person name="Ovchinnikova G."/>
            <person name="Beliaev A.S."/>
            <person name="Richardson P."/>
        </authorList>
    </citation>
    <scope>NUCLEOTIDE SEQUENCE</scope>
    <source>
        <strain evidence="3">2CP-1</strain>
    </source>
</reference>
<gene>
    <name evidence="3" type="ordered locus">A2cp1_3529</name>
</gene>
<evidence type="ECO:0000259" key="2">
    <source>
        <dbReference type="Pfam" id="PF14827"/>
    </source>
</evidence>
<dbReference type="KEGG" id="acp:A2cp1_3529"/>
<evidence type="ECO:0000256" key="1">
    <source>
        <dbReference type="SAM" id="Phobius"/>
    </source>
</evidence>
<keyword evidence="1" id="KW-1133">Transmembrane helix</keyword>
<dbReference type="AlphaFoldDB" id="B8J5J7"/>
<evidence type="ECO:0000313" key="4">
    <source>
        <dbReference type="Proteomes" id="UP000007089"/>
    </source>
</evidence>
<dbReference type="HOGENOM" id="CLU_699498_0_0_7"/>